<dbReference type="NCBIfam" id="TIGR00181">
    <property type="entry name" value="pepF"/>
    <property type="match status" value="1"/>
</dbReference>
<keyword evidence="10" id="KW-1185">Reference proteome</keyword>
<dbReference type="RefSeq" id="WP_057742321.1">
    <property type="nucleotide sequence ID" value="NZ_AZEF01000007.1"/>
</dbReference>
<evidence type="ECO:0000313" key="9">
    <source>
        <dbReference type="EMBL" id="KRL03008.1"/>
    </source>
</evidence>
<comment type="caution">
    <text evidence="9">The sequence shown here is derived from an EMBL/GenBank/DDBJ whole genome shotgun (WGS) entry which is preliminary data.</text>
</comment>
<dbReference type="Pfam" id="PF01432">
    <property type="entry name" value="Peptidase_M3"/>
    <property type="match status" value="1"/>
</dbReference>
<dbReference type="PATRIC" id="fig|1423731.3.peg.284"/>
<dbReference type="GO" id="GO:0046872">
    <property type="term" value="F:metal ion binding"/>
    <property type="evidence" value="ECO:0007669"/>
    <property type="project" value="UniProtKB-UniRule"/>
</dbReference>
<evidence type="ECO:0000313" key="10">
    <source>
        <dbReference type="Proteomes" id="UP000051621"/>
    </source>
</evidence>
<dbReference type="Proteomes" id="UP000051621">
    <property type="component" value="Unassembled WGS sequence"/>
</dbReference>
<keyword evidence="3 6" id="KW-0378">Hydrolase</keyword>
<feature type="domain" description="Oligopeptidase F N-terminal" evidence="8">
    <location>
        <begin position="118"/>
        <end position="187"/>
    </location>
</feature>
<evidence type="ECO:0000256" key="4">
    <source>
        <dbReference type="ARBA" id="ARBA00022833"/>
    </source>
</evidence>
<dbReference type="Gene3D" id="1.10.287.830">
    <property type="entry name" value="putative peptidase helix hairpin domain like"/>
    <property type="match status" value="1"/>
</dbReference>
<reference evidence="9 10" key="1">
    <citation type="journal article" date="2015" name="Genome Announc.">
        <title>Expanding the biotechnology potential of lactobacilli through comparative genomics of 213 strains and associated genera.</title>
        <authorList>
            <person name="Sun Z."/>
            <person name="Harris H.M."/>
            <person name="McCann A."/>
            <person name="Guo C."/>
            <person name="Argimon S."/>
            <person name="Zhang W."/>
            <person name="Yang X."/>
            <person name="Jeffery I.B."/>
            <person name="Cooney J.C."/>
            <person name="Kagawa T.F."/>
            <person name="Liu W."/>
            <person name="Song Y."/>
            <person name="Salvetti E."/>
            <person name="Wrobel A."/>
            <person name="Rasinkangas P."/>
            <person name="Parkhill J."/>
            <person name="Rea M.C."/>
            <person name="O'Sullivan O."/>
            <person name="Ritari J."/>
            <person name="Douillard F.P."/>
            <person name="Paul Ross R."/>
            <person name="Yang R."/>
            <person name="Briner A.E."/>
            <person name="Felis G.E."/>
            <person name="de Vos W.M."/>
            <person name="Barrangou R."/>
            <person name="Klaenhammer T.R."/>
            <person name="Caufield P.W."/>
            <person name="Cui Y."/>
            <person name="Zhang H."/>
            <person name="O'Toole P.W."/>
        </authorList>
    </citation>
    <scope>NUCLEOTIDE SEQUENCE [LARGE SCALE GENOMIC DNA]</scope>
    <source>
        <strain evidence="9 10">DSM 19910</strain>
    </source>
</reference>
<dbReference type="GO" id="GO:0004222">
    <property type="term" value="F:metalloendopeptidase activity"/>
    <property type="evidence" value="ECO:0007669"/>
    <property type="project" value="UniProtKB-UniRule"/>
</dbReference>
<proteinExistence type="inferred from homology"/>
<dbReference type="InterPro" id="IPR004438">
    <property type="entry name" value="Peptidase_M3B"/>
</dbReference>
<evidence type="ECO:0000256" key="2">
    <source>
        <dbReference type="ARBA" id="ARBA00022723"/>
    </source>
</evidence>
<name>A0A0R1M4L0_9LACO</name>
<dbReference type="InterPro" id="IPR001567">
    <property type="entry name" value="Pept_M3A_M3B_dom"/>
</dbReference>
<protein>
    <recommendedName>
        <fullName evidence="6">Oligopeptidase F</fullName>
        <ecNumber evidence="6">3.4.24.-</ecNumber>
    </recommendedName>
</protein>
<dbReference type="EC" id="3.4.24.-" evidence="6"/>
<evidence type="ECO:0000259" key="8">
    <source>
        <dbReference type="Pfam" id="PF08439"/>
    </source>
</evidence>
<keyword evidence="1 6" id="KW-0645">Protease</keyword>
<comment type="cofactor">
    <cofactor evidence="6">
        <name>Zn(2+)</name>
        <dbReference type="ChEBI" id="CHEBI:29105"/>
    </cofactor>
    <text evidence="6">Binds 1 zinc ion.</text>
</comment>
<keyword evidence="4 6" id="KW-0862">Zinc</keyword>
<dbReference type="GO" id="GO:0006518">
    <property type="term" value="P:peptide metabolic process"/>
    <property type="evidence" value="ECO:0007669"/>
    <property type="project" value="TreeGrafter"/>
</dbReference>
<dbReference type="Pfam" id="PF08439">
    <property type="entry name" value="Peptidase_M3_N"/>
    <property type="match status" value="1"/>
</dbReference>
<dbReference type="Gene3D" id="1.10.1370.20">
    <property type="entry name" value="Oligoendopeptidase f, C-terminal domain"/>
    <property type="match status" value="1"/>
</dbReference>
<evidence type="ECO:0000256" key="5">
    <source>
        <dbReference type="ARBA" id="ARBA00023049"/>
    </source>
</evidence>
<dbReference type="InterPro" id="IPR013647">
    <property type="entry name" value="OligopepF_N_dom"/>
</dbReference>
<evidence type="ECO:0000256" key="1">
    <source>
        <dbReference type="ARBA" id="ARBA00022670"/>
    </source>
</evidence>
<feature type="domain" description="Peptidase M3A/M3B catalytic" evidence="7">
    <location>
        <begin position="208"/>
        <end position="585"/>
    </location>
</feature>
<keyword evidence="5 6" id="KW-0482">Metalloprotease</keyword>
<organism evidence="9 10">
    <name type="scientific">Liquorilactobacillus capillatus DSM 19910</name>
    <dbReference type="NCBI Taxonomy" id="1423731"/>
    <lineage>
        <taxon>Bacteria</taxon>
        <taxon>Bacillati</taxon>
        <taxon>Bacillota</taxon>
        <taxon>Bacilli</taxon>
        <taxon>Lactobacillales</taxon>
        <taxon>Lactobacillaceae</taxon>
        <taxon>Liquorilactobacillus</taxon>
    </lineage>
</organism>
<gene>
    <name evidence="9" type="ORF">FC81_GL000274</name>
</gene>
<dbReference type="GO" id="GO:0006508">
    <property type="term" value="P:proteolysis"/>
    <property type="evidence" value="ECO:0007669"/>
    <property type="project" value="UniProtKB-KW"/>
</dbReference>
<dbReference type="EMBL" id="AZEF01000007">
    <property type="protein sequence ID" value="KRL03008.1"/>
    <property type="molecule type" value="Genomic_DNA"/>
</dbReference>
<dbReference type="OrthoDB" id="9766487at2"/>
<dbReference type="STRING" id="1423731.FC81_GL000274"/>
<dbReference type="PANTHER" id="PTHR11804:SF84">
    <property type="entry name" value="SACCHAROLYSIN"/>
    <property type="match status" value="1"/>
</dbReference>
<comment type="similarity">
    <text evidence="6">Belongs to the peptidase M3B family.</text>
</comment>
<dbReference type="SUPFAM" id="SSF55486">
    <property type="entry name" value="Metalloproteases ('zincins'), catalytic domain"/>
    <property type="match status" value="1"/>
</dbReference>
<sequence>MEKKSIKLPTRDEVPQELTWDLKSIFKSNEEFEKEFKLVTAQLDEVKKYSGSLAKGAKTFLAALKAVLKLERRAEKVFVYANLKNDQDTSNKYYQGLLSRTRQLGAKVGASVSWFEPELLALPAKKLAQYFMQDTELEAYQHLISKITSQREHFLSIKEEELLAGAADLFATPENIFGILNNSDLEFPEVRDAQHNLIKLSHGNYGKLLESSQRDVREMAFKGMYRTYQQFQNTFALALSSHVHTHNYLAQKRSYPDARSAALARNNIPVSVYETLVQRVNHHLTLLHRYVALRKKLLKISEVHMYDLYTPITKLPARTYGYQESQAIILKALRGLGADYIAKVKEAFENRWIDVVENKGKRSGAYSSGMYDTAPFILLNWQDNLESLYTLVHEMGHSMHTYASNTNQEYQNSDYSIFVAEIASTTNENLLTQYLLDQTTDPYFKAYILNHYLDGFKGTVFRQTQFAEFEQWLHVQDAQQQPLTAKEMNDFYLSLNERYYGADIFNDPEIAYEWERIPHFYYDFYVYQYATGFAAASALAQKILTKGPEDYLNFLRAGSSAFPIEIVKKAGVDMTKAAYLDDAFALFAKRLDELEQIIADLS</sequence>
<dbReference type="InterPro" id="IPR042088">
    <property type="entry name" value="OligoPept_F_C"/>
</dbReference>
<dbReference type="PANTHER" id="PTHR11804">
    <property type="entry name" value="PROTEASE M3 THIMET OLIGOPEPTIDASE-RELATED"/>
    <property type="match status" value="1"/>
</dbReference>
<keyword evidence="2 6" id="KW-0479">Metal-binding</keyword>
<dbReference type="Gene3D" id="1.20.140.70">
    <property type="entry name" value="Oligopeptidase f, N-terminal domain"/>
    <property type="match status" value="1"/>
</dbReference>
<dbReference type="InterPro" id="IPR045090">
    <property type="entry name" value="Pept_M3A_M3B"/>
</dbReference>
<dbReference type="CDD" id="cd09608">
    <property type="entry name" value="M3B_PepF"/>
    <property type="match status" value="1"/>
</dbReference>
<dbReference type="AlphaFoldDB" id="A0A0R1M4L0"/>
<evidence type="ECO:0000259" key="7">
    <source>
        <dbReference type="Pfam" id="PF01432"/>
    </source>
</evidence>
<accession>A0A0R1M4L0</accession>
<evidence type="ECO:0000256" key="6">
    <source>
        <dbReference type="RuleBase" id="RU368091"/>
    </source>
</evidence>
<evidence type="ECO:0000256" key="3">
    <source>
        <dbReference type="ARBA" id="ARBA00022801"/>
    </source>
</evidence>
<comment type="function">
    <text evidence="6">Has oligopeptidase activity and degrades a variety of small bioactive peptides.</text>
</comment>